<dbReference type="PANTHER" id="PTHR46558:SF15">
    <property type="entry name" value="HELIX-TURN-HELIX DOMAIN PROTEIN"/>
    <property type="match status" value="1"/>
</dbReference>
<dbReference type="InterPro" id="IPR010982">
    <property type="entry name" value="Lambda_DNA-bd_dom_sf"/>
</dbReference>
<evidence type="ECO:0000313" key="6">
    <source>
        <dbReference type="Proteomes" id="UP000070560"/>
    </source>
</evidence>
<reference evidence="5" key="2">
    <citation type="journal article" date="2020" name="mSystems">
        <title>Genome- and Community-Level Interaction Insights into Carbon Utilization and Element Cycling Functions of Hydrothermarchaeota in Hydrothermal Sediment.</title>
        <authorList>
            <person name="Zhou Z."/>
            <person name="Liu Y."/>
            <person name="Xu W."/>
            <person name="Pan J."/>
            <person name="Luo Z.H."/>
            <person name="Li M."/>
        </authorList>
    </citation>
    <scope>NUCLEOTIDE SEQUENCE [LARGE SCALE GENOMIC DNA]</scope>
    <source>
        <strain evidence="5">HyVt-45</strain>
    </source>
</reference>
<dbReference type="EMBL" id="DRKW01000291">
    <property type="protein sequence ID" value="HEB74556.1"/>
    <property type="molecule type" value="Genomic_DNA"/>
</dbReference>
<dbReference type="Pfam" id="PF01381">
    <property type="entry name" value="HTH_3"/>
    <property type="match status" value="1"/>
</dbReference>
<protein>
    <submittedName>
        <fullName evidence="4">Protein containing RNA polymerase sigma-70 region 4</fullName>
    </submittedName>
    <submittedName>
        <fullName evidence="5">Transcriptional regulator</fullName>
    </submittedName>
</protein>
<comment type="similarity">
    <text evidence="1">Belongs to the sigma-70 factor family.</text>
</comment>
<evidence type="ECO:0000313" key="4">
    <source>
        <dbReference type="EMBL" id="AMM41581.1"/>
    </source>
</evidence>
<feature type="domain" description="HTH cro/C1-type" evidence="3">
    <location>
        <begin position="255"/>
        <end position="309"/>
    </location>
</feature>
<organism evidence="5">
    <name type="scientific">Desulfofervidus auxilii</name>
    <dbReference type="NCBI Taxonomy" id="1621989"/>
    <lineage>
        <taxon>Bacteria</taxon>
        <taxon>Pseudomonadati</taxon>
        <taxon>Thermodesulfobacteriota</taxon>
        <taxon>Candidatus Desulfofervidia</taxon>
        <taxon>Candidatus Desulfofervidales</taxon>
        <taxon>Candidatus Desulfofervidaceae</taxon>
        <taxon>Candidatus Desulfofervidus</taxon>
    </lineage>
</organism>
<dbReference type="InterPro" id="IPR036388">
    <property type="entry name" value="WH-like_DNA-bd_sf"/>
</dbReference>
<accession>A0A7V1N302</accession>
<dbReference type="InterPro" id="IPR001387">
    <property type="entry name" value="Cro/C1-type_HTH"/>
</dbReference>
<proteinExistence type="inferred from homology"/>
<keyword evidence="6" id="KW-1185">Reference proteome</keyword>
<dbReference type="GO" id="GO:0003700">
    <property type="term" value="F:DNA-binding transcription factor activity"/>
    <property type="evidence" value="ECO:0007669"/>
    <property type="project" value="InterPro"/>
</dbReference>
<evidence type="ECO:0000259" key="3">
    <source>
        <dbReference type="PROSITE" id="PS50943"/>
    </source>
</evidence>
<dbReference type="InterPro" id="IPR007630">
    <property type="entry name" value="RNA_pol_sigma70_r4"/>
</dbReference>
<dbReference type="Proteomes" id="UP000886268">
    <property type="component" value="Unassembled WGS sequence"/>
</dbReference>
<name>A0A7V1N302_DESA2</name>
<dbReference type="CDD" id="cd00093">
    <property type="entry name" value="HTH_XRE"/>
    <property type="match status" value="1"/>
</dbReference>
<dbReference type="OrthoDB" id="5511017at2"/>
<gene>
    <name evidence="5" type="ORF">ENJ03_04980</name>
    <name evidence="4" type="ORF">HS1_001787</name>
</gene>
<evidence type="ECO:0000256" key="1">
    <source>
        <dbReference type="ARBA" id="ARBA00007788"/>
    </source>
</evidence>
<dbReference type="InterPro" id="IPR000943">
    <property type="entry name" value="RNA_pol_sigma70"/>
</dbReference>
<keyword evidence="2" id="KW-0238">DNA-binding</keyword>
<evidence type="ECO:0000313" key="5">
    <source>
        <dbReference type="EMBL" id="HEB74556.1"/>
    </source>
</evidence>
<dbReference type="RefSeq" id="WP_066064185.1">
    <property type="nucleotide sequence ID" value="NZ_CP013015.1"/>
</dbReference>
<dbReference type="Gene3D" id="1.10.260.40">
    <property type="entry name" value="lambda repressor-like DNA-binding domains"/>
    <property type="match status" value="1"/>
</dbReference>
<dbReference type="SMART" id="SM00530">
    <property type="entry name" value="HTH_XRE"/>
    <property type="match status" value="1"/>
</dbReference>
<dbReference type="GO" id="GO:0003677">
    <property type="term" value="F:DNA binding"/>
    <property type="evidence" value="ECO:0007669"/>
    <property type="project" value="UniProtKB-KW"/>
</dbReference>
<dbReference type="AlphaFoldDB" id="A0A7V1N302"/>
<evidence type="ECO:0000256" key="2">
    <source>
        <dbReference type="ARBA" id="ARBA00023125"/>
    </source>
</evidence>
<dbReference type="SUPFAM" id="SSF88659">
    <property type="entry name" value="Sigma3 and sigma4 domains of RNA polymerase sigma factors"/>
    <property type="match status" value="1"/>
</dbReference>
<dbReference type="GO" id="GO:0006352">
    <property type="term" value="P:DNA-templated transcription initiation"/>
    <property type="evidence" value="ECO:0007669"/>
    <property type="project" value="InterPro"/>
</dbReference>
<dbReference type="PANTHER" id="PTHR46558">
    <property type="entry name" value="TRACRIPTIONAL REGULATORY PROTEIN-RELATED-RELATED"/>
    <property type="match status" value="1"/>
</dbReference>
<reference evidence="4 6" key="1">
    <citation type="submission" date="2015-10" db="EMBL/GenBank/DDBJ databases">
        <title>Candidatus Desulfofervidus auxilii, a hydrogenotrophic sulfate-reducing bacterium involved in the thermophilic anaerobic oxidation of methane.</title>
        <authorList>
            <person name="Krukenberg V."/>
            <person name="Richter M."/>
            <person name="Wegener G."/>
        </authorList>
    </citation>
    <scope>NUCLEOTIDE SEQUENCE [LARGE SCALE GENOMIC DNA]</scope>
    <source>
        <strain evidence="4 6">HS1</strain>
    </source>
</reference>
<dbReference type="InterPro" id="IPR013324">
    <property type="entry name" value="RNA_pol_sigma_r3/r4-like"/>
</dbReference>
<dbReference type="PROSITE" id="PS50943">
    <property type="entry name" value="HTH_CROC1"/>
    <property type="match status" value="1"/>
</dbReference>
<dbReference type="KEGG" id="daw:HS1_001787"/>
<dbReference type="Proteomes" id="UP000070560">
    <property type="component" value="Chromosome"/>
</dbReference>
<dbReference type="PRINTS" id="PR00046">
    <property type="entry name" value="SIGMA70FCT"/>
</dbReference>
<dbReference type="SUPFAM" id="SSF47413">
    <property type="entry name" value="lambda repressor-like DNA-binding domains"/>
    <property type="match status" value="1"/>
</dbReference>
<dbReference type="Pfam" id="PF04545">
    <property type="entry name" value="Sigma70_r4"/>
    <property type="match status" value="1"/>
</dbReference>
<dbReference type="Gene3D" id="1.10.10.10">
    <property type="entry name" value="Winged helix-like DNA-binding domain superfamily/Winged helix DNA-binding domain"/>
    <property type="match status" value="1"/>
</dbReference>
<sequence length="312" mass="37071">MKAVAKKDTKFGEKISLRQLHPFKDYAVECLGLNEREAKLCTFLNIKTLGNLAETPVSKALAIRNLWHRSVESLMEKLTQFVTNWHEIERDFLNTPFTEILQKLTRYIPEKERVFFVRRYFYGETLSEIGRDYGMTREGVRQKLLKAQRSLQTPNWEELVERYVERHLVPLFKDDKGNFLPRREIKKQIETRFKEVLPVACATFVLLEQLYFSRKRTESAKVVRICRKFLERIIKRTFDARYRRACRQGEIGKKIRTLRHLQGWTQTDLARRLKCARITVNMWEKGKSIPKRKNIEKIARIFGLSKEALLMG</sequence>
<dbReference type="EMBL" id="CP013015">
    <property type="protein sequence ID" value="AMM41581.1"/>
    <property type="molecule type" value="Genomic_DNA"/>
</dbReference>